<protein>
    <submittedName>
        <fullName evidence="2">Putative MDS1 and EVI1 complex locus protein EVI1-like</fullName>
    </submittedName>
</protein>
<sequence>MCLSRSNTWIHHSSLPSTATPASPSVSVYTISSSHTSTRWFSMQSTPAGGFNVYPRAPLSVVPPSLLTYQMLASHPPREPAPQYPLLHSSLFLPIHHNRSPVYSPHSPKAGEDGSKSHLAFYTPPRLEAETLGSIKNSPASSPQLDSPPPTHASLTVTAIIDTEDGRSQAHFEKNEVVRDPVHENNDKKDLPLDLTMKRRSESGGRTVTTSEVTKEDERAHLDDKGSFSEKPEHTKFDDVIKPRPRQDHPFLRISDLLKDSPSSSPVPNPPYPPAEPPAKLPLVYPRPLHPAAILDMYRSLDRSAFMAGSCLPSARYPLFTSLFPHASLPSVSMAPARTVGLDFFKSHMPGASRPYGDLVRPYSDLLTPHMDVSRVEGDSEGEVTVDITRVATSHSLDGCDSEASVTDAHHHSTHPAGADEPAKKRDCYGDVSSLPKVANGRQQETSPTLYSSQVVYHTKDILASHTQDEVIILDAGQSLTCVRQQHLTQ</sequence>
<feature type="region of interest" description="Disordered" evidence="1">
    <location>
        <begin position="256"/>
        <end position="275"/>
    </location>
</feature>
<evidence type="ECO:0000256" key="1">
    <source>
        <dbReference type="SAM" id="MobiDB-lite"/>
    </source>
</evidence>
<dbReference type="AlphaFoldDB" id="A0A8J5N136"/>
<name>A0A8J5N136_HOMAM</name>
<reference evidence="2" key="1">
    <citation type="journal article" date="2021" name="Sci. Adv.">
        <title>The American lobster genome reveals insights on longevity, neural, and immune adaptations.</title>
        <authorList>
            <person name="Polinski J.M."/>
            <person name="Zimin A.V."/>
            <person name="Clark K.F."/>
            <person name="Kohn A.B."/>
            <person name="Sadowski N."/>
            <person name="Timp W."/>
            <person name="Ptitsyn A."/>
            <person name="Khanna P."/>
            <person name="Romanova D.Y."/>
            <person name="Williams P."/>
            <person name="Greenwood S.J."/>
            <person name="Moroz L.L."/>
            <person name="Walt D.R."/>
            <person name="Bodnar A.G."/>
        </authorList>
    </citation>
    <scope>NUCLEOTIDE SEQUENCE</scope>
    <source>
        <strain evidence="2">GMGI-L3</strain>
    </source>
</reference>
<dbReference type="Proteomes" id="UP000747542">
    <property type="component" value="Unassembled WGS sequence"/>
</dbReference>
<comment type="caution">
    <text evidence="2">The sequence shown here is derived from an EMBL/GenBank/DDBJ whole genome shotgun (WGS) entry which is preliminary data.</text>
</comment>
<proteinExistence type="predicted"/>
<feature type="compositionally biased region" description="Pro residues" evidence="1">
    <location>
        <begin position="265"/>
        <end position="275"/>
    </location>
</feature>
<evidence type="ECO:0000313" key="2">
    <source>
        <dbReference type="EMBL" id="KAG7170571.1"/>
    </source>
</evidence>
<evidence type="ECO:0000313" key="3">
    <source>
        <dbReference type="Proteomes" id="UP000747542"/>
    </source>
</evidence>
<feature type="compositionally biased region" description="Polar residues" evidence="1">
    <location>
        <begin position="134"/>
        <end position="145"/>
    </location>
</feature>
<feature type="region of interest" description="Disordered" evidence="1">
    <location>
        <begin position="134"/>
        <end position="153"/>
    </location>
</feature>
<gene>
    <name evidence="2" type="ORF">Hamer_G020662</name>
</gene>
<feature type="compositionally biased region" description="Basic and acidic residues" evidence="1">
    <location>
        <begin position="213"/>
        <end position="247"/>
    </location>
</feature>
<dbReference type="EMBL" id="JAHLQT010013854">
    <property type="protein sequence ID" value="KAG7170571.1"/>
    <property type="molecule type" value="Genomic_DNA"/>
</dbReference>
<accession>A0A8J5N136</accession>
<feature type="compositionally biased region" description="Basic and acidic residues" evidence="1">
    <location>
        <begin position="174"/>
        <end position="203"/>
    </location>
</feature>
<feature type="region of interest" description="Disordered" evidence="1">
    <location>
        <begin position="399"/>
        <end position="448"/>
    </location>
</feature>
<organism evidence="2 3">
    <name type="scientific">Homarus americanus</name>
    <name type="common">American lobster</name>
    <dbReference type="NCBI Taxonomy" id="6706"/>
    <lineage>
        <taxon>Eukaryota</taxon>
        <taxon>Metazoa</taxon>
        <taxon>Ecdysozoa</taxon>
        <taxon>Arthropoda</taxon>
        <taxon>Crustacea</taxon>
        <taxon>Multicrustacea</taxon>
        <taxon>Malacostraca</taxon>
        <taxon>Eumalacostraca</taxon>
        <taxon>Eucarida</taxon>
        <taxon>Decapoda</taxon>
        <taxon>Pleocyemata</taxon>
        <taxon>Astacidea</taxon>
        <taxon>Nephropoidea</taxon>
        <taxon>Nephropidae</taxon>
        <taxon>Homarus</taxon>
    </lineage>
</organism>
<feature type="region of interest" description="Disordered" evidence="1">
    <location>
        <begin position="174"/>
        <end position="247"/>
    </location>
</feature>
<keyword evidence="3" id="KW-1185">Reference proteome</keyword>